<name>A0ABQ8MK84_LABRO</name>
<dbReference type="EMBL" id="JACTAM010000007">
    <property type="protein sequence ID" value="KAI2662986.1"/>
    <property type="molecule type" value="Genomic_DNA"/>
</dbReference>
<keyword evidence="2" id="KW-1185">Reference proteome</keyword>
<dbReference type="Proteomes" id="UP000830375">
    <property type="component" value="Unassembled WGS sequence"/>
</dbReference>
<evidence type="ECO:0000313" key="2">
    <source>
        <dbReference type="Proteomes" id="UP000830375"/>
    </source>
</evidence>
<evidence type="ECO:0000313" key="1">
    <source>
        <dbReference type="EMBL" id="KAI2662986.1"/>
    </source>
</evidence>
<protein>
    <submittedName>
        <fullName evidence="1">2,3,4,5-tetrahydropyridine-2,6-dicarboxylate N-succinyltransferase</fullName>
    </submittedName>
</protein>
<reference evidence="1 2" key="1">
    <citation type="submission" date="2022-01" db="EMBL/GenBank/DDBJ databases">
        <title>A high-quality chromosome-level genome assembly of rohu carp, Labeo rohita.</title>
        <authorList>
            <person name="Arick M.A. II"/>
            <person name="Hsu C.-Y."/>
            <person name="Magbanua Z."/>
            <person name="Pechanova O."/>
            <person name="Grover C."/>
            <person name="Miller E."/>
            <person name="Thrash A."/>
            <person name="Ezzel L."/>
            <person name="Alam S."/>
            <person name="Benzie J."/>
            <person name="Hamilton M."/>
            <person name="Karsi A."/>
            <person name="Lawrence M.L."/>
            <person name="Peterson D.G."/>
        </authorList>
    </citation>
    <scope>NUCLEOTIDE SEQUENCE [LARGE SCALE GENOMIC DNA]</scope>
    <source>
        <strain evidence="2">BAU-BD-2019</strain>
        <tissue evidence="1">Blood</tissue>
    </source>
</reference>
<proteinExistence type="predicted"/>
<gene>
    <name evidence="1" type="ORF">H4Q32_001992</name>
</gene>
<accession>A0ABQ8MK84</accession>
<sequence length="276" mass="31557">MPLPAPKTGCLWMKIPNKDWWEVVMLHFPDAEATYDVLPTPSNLNQWIGEDLSWHLCQTPATLRHILVGCKTSLSQGRYTWRHNQVLRQLAIILEGRRITNNALPPLRPGFSEAIPFVRAGQLPTKPTTKMETNLLESARDWKMQVDLDQRLSFPPEIISTNLRPDLILWSTSQKSLFIVELTVPWEAAIGEANERKRLKYSDLLAEVVQQGWRSQLFPVEVGFRGFVAMVTTRLLKGLGVTGQALRQAVRSLSEAAERSSNWLWLKRKDPKWAVK</sequence>
<organism evidence="1 2">
    <name type="scientific">Labeo rohita</name>
    <name type="common">Indian major carp</name>
    <name type="synonym">Cyprinus rohita</name>
    <dbReference type="NCBI Taxonomy" id="84645"/>
    <lineage>
        <taxon>Eukaryota</taxon>
        <taxon>Metazoa</taxon>
        <taxon>Chordata</taxon>
        <taxon>Craniata</taxon>
        <taxon>Vertebrata</taxon>
        <taxon>Euteleostomi</taxon>
        <taxon>Actinopterygii</taxon>
        <taxon>Neopterygii</taxon>
        <taxon>Teleostei</taxon>
        <taxon>Ostariophysi</taxon>
        <taxon>Cypriniformes</taxon>
        <taxon>Cyprinidae</taxon>
        <taxon>Labeoninae</taxon>
        <taxon>Labeonini</taxon>
        <taxon>Labeo</taxon>
    </lineage>
</organism>
<comment type="caution">
    <text evidence="1">The sequence shown here is derived from an EMBL/GenBank/DDBJ whole genome shotgun (WGS) entry which is preliminary data.</text>
</comment>